<proteinExistence type="predicted"/>
<dbReference type="InParanoid" id="A0A672KZ72"/>
<evidence type="ECO:0000313" key="2">
    <source>
        <dbReference type="Proteomes" id="UP000472262"/>
    </source>
</evidence>
<accession>A0A672KZ72</accession>
<reference evidence="1" key="2">
    <citation type="submission" date="2025-09" db="UniProtKB">
        <authorList>
            <consortium name="Ensembl"/>
        </authorList>
    </citation>
    <scope>IDENTIFICATION</scope>
</reference>
<evidence type="ECO:0000313" key="1">
    <source>
        <dbReference type="Ensembl" id="ENSSGRP00000017105.1"/>
    </source>
</evidence>
<organism evidence="1 2">
    <name type="scientific">Sinocyclocheilus grahami</name>
    <name type="common">Dianchi golden-line fish</name>
    <name type="synonym">Barbus grahami</name>
    <dbReference type="NCBI Taxonomy" id="75366"/>
    <lineage>
        <taxon>Eukaryota</taxon>
        <taxon>Metazoa</taxon>
        <taxon>Chordata</taxon>
        <taxon>Craniata</taxon>
        <taxon>Vertebrata</taxon>
        <taxon>Euteleostomi</taxon>
        <taxon>Actinopterygii</taxon>
        <taxon>Neopterygii</taxon>
        <taxon>Teleostei</taxon>
        <taxon>Ostariophysi</taxon>
        <taxon>Cypriniformes</taxon>
        <taxon>Cyprinidae</taxon>
        <taxon>Cyprininae</taxon>
        <taxon>Sinocyclocheilus</taxon>
    </lineage>
</organism>
<name>A0A672KZ72_SINGR</name>
<protein>
    <submittedName>
        <fullName evidence="1">Uncharacterized protein</fullName>
    </submittedName>
</protein>
<dbReference type="Proteomes" id="UP000472262">
    <property type="component" value="Unassembled WGS sequence"/>
</dbReference>
<sequence>MLCTHSFLSAVGLISSPREASYPPRFPSVQTTCSGHRDCTVVCTLVRLCGGFSSSLNVERKKERKKERKILLDGKRNDDLTENKSLFSEYNCHCLDSYFIHLDHKEIVLA</sequence>
<dbReference type="Ensembl" id="ENSSGRT00000018484.1">
    <property type="protein sequence ID" value="ENSSGRP00000017105.1"/>
    <property type="gene ID" value="ENSSGRG00000010369.1"/>
</dbReference>
<dbReference type="AlphaFoldDB" id="A0A672KZ72"/>
<keyword evidence="2" id="KW-1185">Reference proteome</keyword>
<reference evidence="1" key="1">
    <citation type="submission" date="2025-08" db="UniProtKB">
        <authorList>
            <consortium name="Ensembl"/>
        </authorList>
    </citation>
    <scope>IDENTIFICATION</scope>
</reference>